<evidence type="ECO:0000313" key="4">
    <source>
        <dbReference type="Proteomes" id="UP000018417"/>
    </source>
</evidence>
<evidence type="ECO:0000313" key="3">
    <source>
        <dbReference type="EMBL" id="ENW02750.1"/>
    </source>
</evidence>
<dbReference type="Gene3D" id="2.40.160.180">
    <property type="entry name" value="Carbohydrate-selective porin OprB"/>
    <property type="match status" value="1"/>
</dbReference>
<feature type="chain" id="PRO_5007231951" evidence="2">
    <location>
        <begin position="37"/>
        <end position="424"/>
    </location>
</feature>
<organism evidence="3 4">
    <name type="scientific">Acinetobacter beijerinckii ANC 3835</name>
    <dbReference type="NCBI Taxonomy" id="1217649"/>
    <lineage>
        <taxon>Bacteria</taxon>
        <taxon>Pseudomonadati</taxon>
        <taxon>Pseudomonadota</taxon>
        <taxon>Gammaproteobacteria</taxon>
        <taxon>Moraxellales</taxon>
        <taxon>Moraxellaceae</taxon>
        <taxon>Acinetobacter</taxon>
    </lineage>
</organism>
<protein>
    <submittedName>
        <fullName evidence="3">Uncharacterized protein</fullName>
    </submittedName>
</protein>
<dbReference type="HOGENOM" id="CLU_029684_1_0_6"/>
<dbReference type="PATRIC" id="fig|1217649.3.peg.2845"/>
<dbReference type="PANTHER" id="PTHR37944:SF1">
    <property type="entry name" value="PORIN B"/>
    <property type="match status" value="1"/>
</dbReference>
<dbReference type="InterPro" id="IPR007049">
    <property type="entry name" value="Carb-sel_porin_OprB"/>
</dbReference>
<comment type="similarity">
    <text evidence="1 2">Belongs to the OprB family.</text>
</comment>
<dbReference type="EMBL" id="APQK01000017">
    <property type="protein sequence ID" value="ENW02750.1"/>
    <property type="molecule type" value="Genomic_DNA"/>
</dbReference>
<feature type="signal peptide" evidence="2">
    <location>
        <begin position="1"/>
        <end position="36"/>
    </location>
</feature>
<name>N9F621_9GAMM</name>
<reference evidence="3 4" key="1">
    <citation type="submission" date="2013-02" db="EMBL/GenBank/DDBJ databases">
        <title>The Genome Sequence of Acinetobacter beijerinckii ANC 3835.</title>
        <authorList>
            <consortium name="The Broad Institute Genome Sequencing Platform"/>
            <consortium name="The Broad Institute Genome Sequencing Center for Infectious Disease"/>
            <person name="Cerqueira G."/>
            <person name="Feldgarden M."/>
            <person name="Courvalin P."/>
            <person name="Perichon B."/>
            <person name="Grillot-Courvalin C."/>
            <person name="Clermont D."/>
            <person name="Rocha E."/>
            <person name="Yoon E.-J."/>
            <person name="Nemec A."/>
            <person name="Walker B."/>
            <person name="Young S.K."/>
            <person name="Zeng Q."/>
            <person name="Gargeya S."/>
            <person name="Fitzgerald M."/>
            <person name="Haas B."/>
            <person name="Abouelleil A."/>
            <person name="Alvarado L."/>
            <person name="Arachchi H.M."/>
            <person name="Berlin A.M."/>
            <person name="Chapman S.B."/>
            <person name="Dewar J."/>
            <person name="Goldberg J."/>
            <person name="Griggs A."/>
            <person name="Gujja S."/>
            <person name="Hansen M."/>
            <person name="Howarth C."/>
            <person name="Imamovic A."/>
            <person name="Larimer J."/>
            <person name="McCowan C."/>
            <person name="Murphy C."/>
            <person name="Neiman D."/>
            <person name="Pearson M."/>
            <person name="Priest M."/>
            <person name="Roberts A."/>
            <person name="Saif S."/>
            <person name="Shea T."/>
            <person name="Sisk P."/>
            <person name="Sykes S."/>
            <person name="Wortman J."/>
            <person name="Nusbaum C."/>
            <person name="Birren B."/>
        </authorList>
    </citation>
    <scope>NUCLEOTIDE SEQUENCE [LARGE SCALE GENOMIC DNA]</scope>
    <source>
        <strain evidence="3 4">ANC 3835</strain>
    </source>
</reference>
<evidence type="ECO:0000256" key="2">
    <source>
        <dbReference type="RuleBase" id="RU363072"/>
    </source>
</evidence>
<proteinExistence type="inferred from homology"/>
<evidence type="ECO:0000256" key="1">
    <source>
        <dbReference type="ARBA" id="ARBA00008769"/>
    </source>
</evidence>
<dbReference type="InterPro" id="IPR038673">
    <property type="entry name" value="OprB_sf"/>
</dbReference>
<accession>N9F621</accession>
<sequence>MYKNIKGYVNMTISKSMIVSCLSVLSLSLFTQYTQAASSAFDPNGQWLFGDWNGQRTALQEQGYKFSADYTGEFAGVLDSKQHSSHGSEFTGQLALGTHFDLNKILGWQDTEAQITVTYRDGQSLSQSADGLQGHQSSVQEVWGRGQTWRLTDLWIKKKFLDQALDIKVGRFGEGEDFNSFDCDFQNLSLCGSQVGNWVGDQWYNWPVSQWALRVKYNLQPDLYAQIGAYEYNPENLQRGKGFNLSTDGSRGAIIPAELVWTPKLGQQSLSGEYRFGYYYSTADATQIENPSNTGHKQGGWFTAKQQLTRHDGQSDRGLTGFVNVTVHDSKTNAIKDMQNVGLVYKGLLDQRPQDEIALGVARIHANDKNNSLLDEEYNTELYYGIHATNWLTIRPNIQYVHHVGALKDGDKTWVGGIKFQTIF</sequence>
<dbReference type="GO" id="GO:0015288">
    <property type="term" value="F:porin activity"/>
    <property type="evidence" value="ECO:0007669"/>
    <property type="project" value="InterPro"/>
</dbReference>
<gene>
    <name evidence="3" type="ORF">F934_02924</name>
</gene>
<dbReference type="AlphaFoldDB" id="N9F621"/>
<dbReference type="Proteomes" id="UP000018417">
    <property type="component" value="Unassembled WGS sequence"/>
</dbReference>
<dbReference type="Pfam" id="PF04966">
    <property type="entry name" value="OprB"/>
    <property type="match status" value="1"/>
</dbReference>
<dbReference type="GO" id="GO:0008643">
    <property type="term" value="P:carbohydrate transport"/>
    <property type="evidence" value="ECO:0007669"/>
    <property type="project" value="InterPro"/>
</dbReference>
<keyword evidence="2" id="KW-0732">Signal</keyword>
<comment type="caution">
    <text evidence="3">The sequence shown here is derived from an EMBL/GenBank/DDBJ whole genome shotgun (WGS) entry which is preliminary data.</text>
</comment>
<dbReference type="InterPro" id="IPR052932">
    <property type="entry name" value="OprB_Porin"/>
</dbReference>
<dbReference type="GO" id="GO:0016020">
    <property type="term" value="C:membrane"/>
    <property type="evidence" value="ECO:0007669"/>
    <property type="project" value="InterPro"/>
</dbReference>
<dbReference type="PANTHER" id="PTHR37944">
    <property type="entry name" value="PORIN B"/>
    <property type="match status" value="1"/>
</dbReference>